<proteinExistence type="predicted"/>
<feature type="transmembrane region" description="Helical" evidence="1">
    <location>
        <begin position="34"/>
        <end position="54"/>
    </location>
</feature>
<reference evidence="2" key="1">
    <citation type="submission" date="2018-05" db="EMBL/GenBank/DDBJ databases">
        <authorList>
            <person name="Lanie J.A."/>
            <person name="Ng W.-L."/>
            <person name="Kazmierczak K.M."/>
            <person name="Andrzejewski T.M."/>
            <person name="Davidsen T.M."/>
            <person name="Wayne K.J."/>
            <person name="Tettelin H."/>
            <person name="Glass J.I."/>
            <person name="Rusch D."/>
            <person name="Podicherti R."/>
            <person name="Tsui H.-C.T."/>
            <person name="Winkler M.E."/>
        </authorList>
    </citation>
    <scope>NUCLEOTIDE SEQUENCE</scope>
</reference>
<evidence type="ECO:0000256" key="1">
    <source>
        <dbReference type="SAM" id="Phobius"/>
    </source>
</evidence>
<protein>
    <submittedName>
        <fullName evidence="2">Uncharacterized protein</fullName>
    </submittedName>
</protein>
<gene>
    <name evidence="2" type="ORF">METZ01_LOCUS222190</name>
</gene>
<keyword evidence="1" id="KW-1133">Transmembrane helix</keyword>
<dbReference type="AlphaFoldDB" id="A0A382G1Z6"/>
<accession>A0A382G1Z6</accession>
<keyword evidence="1" id="KW-0812">Transmembrane</keyword>
<sequence>MTTAILNIAKSISQRFEDLKGTAPYKRACEVVEFSTLIALPVAVPGVLMCLAAAH</sequence>
<dbReference type="EMBL" id="UINC01053155">
    <property type="protein sequence ID" value="SVB69336.1"/>
    <property type="molecule type" value="Genomic_DNA"/>
</dbReference>
<evidence type="ECO:0000313" key="2">
    <source>
        <dbReference type="EMBL" id="SVB69336.1"/>
    </source>
</evidence>
<name>A0A382G1Z6_9ZZZZ</name>
<organism evidence="2">
    <name type="scientific">marine metagenome</name>
    <dbReference type="NCBI Taxonomy" id="408172"/>
    <lineage>
        <taxon>unclassified sequences</taxon>
        <taxon>metagenomes</taxon>
        <taxon>ecological metagenomes</taxon>
    </lineage>
</organism>
<keyword evidence="1" id="KW-0472">Membrane</keyword>